<feature type="compositionally biased region" description="Basic and acidic residues" evidence="1">
    <location>
        <begin position="361"/>
        <end position="381"/>
    </location>
</feature>
<keyword evidence="2" id="KW-0812">Transmembrane</keyword>
<evidence type="ECO:0000256" key="2">
    <source>
        <dbReference type="SAM" id="Phobius"/>
    </source>
</evidence>
<proteinExistence type="predicted"/>
<reference evidence="4 5" key="1">
    <citation type="journal article" date="2018" name="IMA Fungus">
        <title>IMA Genome-F 9: Draft genome sequence of Annulohypoxylon stygium, Aspergillus mulundensis, Berkeleyomyces basicola (syn. Thielaviopsis basicola), Ceratocystis smalleyi, two Cercospora beticola strains, Coleophoma cylindrospora, Fusarium fracticaudum, Phialophora cf. hyalina, and Morchella septimelata.</title>
        <authorList>
            <person name="Wingfield B.D."/>
            <person name="Bills G.F."/>
            <person name="Dong Y."/>
            <person name="Huang W."/>
            <person name="Nel W.J."/>
            <person name="Swalarsk-Parry B.S."/>
            <person name="Vaghefi N."/>
            <person name="Wilken P.M."/>
            <person name="An Z."/>
            <person name="de Beer Z.W."/>
            <person name="De Vos L."/>
            <person name="Chen L."/>
            <person name="Duong T.A."/>
            <person name="Gao Y."/>
            <person name="Hammerbacher A."/>
            <person name="Kikkert J.R."/>
            <person name="Li Y."/>
            <person name="Li H."/>
            <person name="Li K."/>
            <person name="Li Q."/>
            <person name="Liu X."/>
            <person name="Ma X."/>
            <person name="Naidoo K."/>
            <person name="Pethybridge S.J."/>
            <person name="Sun J."/>
            <person name="Steenkamp E.T."/>
            <person name="van der Nest M.A."/>
            <person name="van Wyk S."/>
            <person name="Wingfield M.J."/>
            <person name="Xiong C."/>
            <person name="Yue Q."/>
            <person name="Zhang X."/>
        </authorList>
    </citation>
    <scope>NUCLEOTIDE SEQUENCE [LARGE SCALE GENOMIC DNA]</scope>
    <source>
        <strain evidence="4 5">DSM 5745</strain>
    </source>
</reference>
<evidence type="ECO:0000313" key="4">
    <source>
        <dbReference type="EMBL" id="RDW72596.1"/>
    </source>
</evidence>
<keyword evidence="2" id="KW-1133">Transmembrane helix</keyword>
<dbReference type="STRING" id="1810919.A0A3D8RF62"/>
<dbReference type="AlphaFoldDB" id="A0A3D8RF62"/>
<feature type="transmembrane region" description="Helical" evidence="2">
    <location>
        <begin position="279"/>
        <end position="301"/>
    </location>
</feature>
<accession>A0A3D8RF62</accession>
<feature type="region of interest" description="Disordered" evidence="1">
    <location>
        <begin position="343"/>
        <end position="432"/>
    </location>
</feature>
<dbReference type="OrthoDB" id="3918601at2759"/>
<dbReference type="EMBL" id="PVWQ01000009">
    <property type="protein sequence ID" value="RDW72596.1"/>
    <property type="molecule type" value="Genomic_DNA"/>
</dbReference>
<dbReference type="InterPro" id="IPR049326">
    <property type="entry name" value="Rhodopsin_dom_fungi"/>
</dbReference>
<dbReference type="RefSeq" id="XP_026601816.1">
    <property type="nucleotide sequence ID" value="XM_026749784.1"/>
</dbReference>
<feature type="transmembrane region" description="Helical" evidence="2">
    <location>
        <begin position="20"/>
        <end position="41"/>
    </location>
</feature>
<dbReference type="Pfam" id="PF20684">
    <property type="entry name" value="Fung_rhodopsin"/>
    <property type="match status" value="1"/>
</dbReference>
<dbReference type="PANTHER" id="PTHR38794:SF3">
    <property type="entry name" value="INTEGRAL MEMBRANE PROTEIN"/>
    <property type="match status" value="1"/>
</dbReference>
<protein>
    <recommendedName>
        <fullName evidence="3">Rhodopsin domain-containing protein</fullName>
    </recommendedName>
</protein>
<sequence length="460" mass="50871">MSTAEGLSPFQQLSSDNRGPIVTLVSVCLLIVAVIFVLAKFGSAIYFKQRRTAVNTPIWVALILSIIQVVVLQKAVDNGLGRHEDRLSESQIQTLSKASRAQLCHFRSRTDQSQFSFAAQLLLLIVLSLTKLSTILLIWKLTPSKSLRLHCTITAGVVVGWTIFALFGISFQCQLPEAWLYRPERCAGEGALFYPIAVVNILTEIVLVVLPFIMMQNVQMAAQKRVKILCSFSSRLCVVGLAIAHLAVLPSFVRSNDITCELYLSTLRPQTNRTGNSTLWHVIGQAMMLTSVTIACVPTLYHIFAGLHSGLITTQIQLPDSHELSRTGTGKYAKTKTSAYINQTSSSGDWAGGSGNRTRGRSREREQDRGRGNGRARRDSSLFDPRNVDTAVVTEITTTNHNHNETQGAMMRSSSSSEGTESTRRLTQEAMGKQGVMRTVDITVEIEDQHPRMQEDRGRF</sequence>
<feature type="transmembrane region" description="Helical" evidence="2">
    <location>
        <begin position="53"/>
        <end position="72"/>
    </location>
</feature>
<feature type="transmembrane region" description="Helical" evidence="2">
    <location>
        <begin position="226"/>
        <end position="248"/>
    </location>
</feature>
<gene>
    <name evidence="4" type="ORF">DSM5745_07768</name>
</gene>
<keyword evidence="2" id="KW-0472">Membrane</keyword>
<organism evidence="4 5">
    <name type="scientific">Aspergillus mulundensis</name>
    <dbReference type="NCBI Taxonomy" id="1810919"/>
    <lineage>
        <taxon>Eukaryota</taxon>
        <taxon>Fungi</taxon>
        <taxon>Dikarya</taxon>
        <taxon>Ascomycota</taxon>
        <taxon>Pezizomycotina</taxon>
        <taxon>Eurotiomycetes</taxon>
        <taxon>Eurotiomycetidae</taxon>
        <taxon>Eurotiales</taxon>
        <taxon>Aspergillaceae</taxon>
        <taxon>Aspergillus</taxon>
        <taxon>Aspergillus subgen. Nidulantes</taxon>
    </lineage>
</organism>
<evidence type="ECO:0000256" key="1">
    <source>
        <dbReference type="SAM" id="MobiDB-lite"/>
    </source>
</evidence>
<evidence type="ECO:0000313" key="5">
    <source>
        <dbReference type="Proteomes" id="UP000256690"/>
    </source>
</evidence>
<comment type="caution">
    <text evidence="4">The sequence shown here is derived from an EMBL/GenBank/DDBJ whole genome shotgun (WGS) entry which is preliminary data.</text>
</comment>
<feature type="transmembrane region" description="Helical" evidence="2">
    <location>
        <begin position="191"/>
        <end position="214"/>
    </location>
</feature>
<dbReference type="GeneID" id="38118138"/>
<evidence type="ECO:0000259" key="3">
    <source>
        <dbReference type="Pfam" id="PF20684"/>
    </source>
</evidence>
<dbReference type="Proteomes" id="UP000256690">
    <property type="component" value="Unassembled WGS sequence"/>
</dbReference>
<name>A0A3D8RF62_9EURO</name>
<feature type="domain" description="Rhodopsin" evidence="3">
    <location>
        <begin position="56"/>
        <end position="304"/>
    </location>
</feature>
<feature type="transmembrane region" description="Helical" evidence="2">
    <location>
        <begin position="117"/>
        <end position="139"/>
    </location>
</feature>
<dbReference type="PANTHER" id="PTHR38794">
    <property type="entry name" value="INTEGRAL MEMBRANE PROTEIN"/>
    <property type="match status" value="1"/>
</dbReference>
<feature type="transmembrane region" description="Helical" evidence="2">
    <location>
        <begin position="151"/>
        <end position="171"/>
    </location>
</feature>
<keyword evidence="5" id="KW-1185">Reference proteome</keyword>